<dbReference type="GO" id="GO:0004185">
    <property type="term" value="F:serine-type carboxypeptidase activity"/>
    <property type="evidence" value="ECO:0007669"/>
    <property type="project" value="InterPro"/>
</dbReference>
<dbReference type="InterPro" id="IPR001563">
    <property type="entry name" value="Peptidase_S10"/>
</dbReference>
<dbReference type="EMBL" id="BTGU01000100">
    <property type="protein sequence ID" value="GMN60585.1"/>
    <property type="molecule type" value="Genomic_DNA"/>
</dbReference>
<evidence type="ECO:0000256" key="5">
    <source>
        <dbReference type="ARBA" id="ARBA00023180"/>
    </source>
</evidence>
<evidence type="ECO:0000256" key="4">
    <source>
        <dbReference type="ARBA" id="ARBA00022801"/>
    </source>
</evidence>
<dbReference type="GO" id="GO:0006508">
    <property type="term" value="P:proteolysis"/>
    <property type="evidence" value="ECO:0007669"/>
    <property type="project" value="UniProtKB-KW"/>
</dbReference>
<dbReference type="Pfam" id="PF00450">
    <property type="entry name" value="Peptidase_S10"/>
    <property type="match status" value="1"/>
</dbReference>
<comment type="similarity">
    <text evidence="1">Belongs to the peptidase S10 family.</text>
</comment>
<keyword evidence="2" id="KW-0121">Carboxypeptidase</keyword>
<dbReference type="Gramene" id="FCD_00026063-RA">
    <property type="protein sequence ID" value="FCD_00026063-RA:cds"/>
    <property type="gene ID" value="FCD_00026063"/>
</dbReference>
<sequence>MEWIESLDLTIDSDWRPWFSDNREILGYTMKYTNNKFQLTYATVKGGGHTAPQYYPEECFRMFDRLFGQGKYGNLMGQGTFGMKTEVKGMKSISFPDPLQARSVHWLATTKVILLCGPSQQIRDGKMLGCNIEPQNSHDSSQQIRDGKMLVCARTLVCVCASPTLHPALYTVGCLFSKGG</sequence>
<evidence type="ECO:0000256" key="2">
    <source>
        <dbReference type="ARBA" id="ARBA00022645"/>
    </source>
</evidence>
<dbReference type="Proteomes" id="UP001187192">
    <property type="component" value="Unassembled WGS sequence"/>
</dbReference>
<accession>A0AA88DS44</accession>
<keyword evidence="4" id="KW-0378">Hydrolase</keyword>
<gene>
    <name evidence="6" type="ORF">TIFTF001_029674</name>
</gene>
<evidence type="ECO:0000256" key="3">
    <source>
        <dbReference type="ARBA" id="ARBA00022670"/>
    </source>
</evidence>
<dbReference type="AlphaFoldDB" id="A0AA88DS44"/>
<dbReference type="InterPro" id="IPR033124">
    <property type="entry name" value="Ser_caboxypep_his_AS"/>
</dbReference>
<evidence type="ECO:0000313" key="6">
    <source>
        <dbReference type="EMBL" id="GMN60585.1"/>
    </source>
</evidence>
<proteinExistence type="inferred from homology"/>
<keyword evidence="5" id="KW-0325">Glycoprotein</keyword>
<organism evidence="6 7">
    <name type="scientific">Ficus carica</name>
    <name type="common">Common fig</name>
    <dbReference type="NCBI Taxonomy" id="3494"/>
    <lineage>
        <taxon>Eukaryota</taxon>
        <taxon>Viridiplantae</taxon>
        <taxon>Streptophyta</taxon>
        <taxon>Embryophyta</taxon>
        <taxon>Tracheophyta</taxon>
        <taxon>Spermatophyta</taxon>
        <taxon>Magnoliopsida</taxon>
        <taxon>eudicotyledons</taxon>
        <taxon>Gunneridae</taxon>
        <taxon>Pentapetalae</taxon>
        <taxon>rosids</taxon>
        <taxon>fabids</taxon>
        <taxon>Rosales</taxon>
        <taxon>Moraceae</taxon>
        <taxon>Ficeae</taxon>
        <taxon>Ficus</taxon>
    </lineage>
</organism>
<evidence type="ECO:0000313" key="7">
    <source>
        <dbReference type="Proteomes" id="UP001187192"/>
    </source>
</evidence>
<comment type="caution">
    <text evidence="6">The sequence shown here is derived from an EMBL/GenBank/DDBJ whole genome shotgun (WGS) entry which is preliminary data.</text>
</comment>
<dbReference type="InterPro" id="IPR029058">
    <property type="entry name" value="AB_hydrolase_fold"/>
</dbReference>
<protein>
    <submittedName>
        <fullName evidence="6">Uncharacterized protein</fullName>
    </submittedName>
</protein>
<keyword evidence="3" id="KW-0645">Protease</keyword>
<evidence type="ECO:0000256" key="1">
    <source>
        <dbReference type="ARBA" id="ARBA00009431"/>
    </source>
</evidence>
<reference evidence="6" key="1">
    <citation type="submission" date="2023-07" db="EMBL/GenBank/DDBJ databases">
        <title>draft genome sequence of fig (Ficus carica).</title>
        <authorList>
            <person name="Takahashi T."/>
            <person name="Nishimura K."/>
        </authorList>
    </citation>
    <scope>NUCLEOTIDE SEQUENCE</scope>
</reference>
<dbReference type="SUPFAM" id="SSF53474">
    <property type="entry name" value="alpha/beta-Hydrolases"/>
    <property type="match status" value="1"/>
</dbReference>
<name>A0AA88DS44_FICCA</name>
<dbReference type="PROSITE" id="PS00560">
    <property type="entry name" value="CARBOXYPEPT_SER_HIS"/>
    <property type="match status" value="1"/>
</dbReference>
<keyword evidence="7" id="KW-1185">Reference proteome</keyword>
<dbReference type="Gene3D" id="3.40.50.12670">
    <property type="match status" value="1"/>
</dbReference>